<name>A0A518ETX7_9BACT</name>
<feature type="transmembrane region" description="Helical" evidence="7">
    <location>
        <begin position="18"/>
        <end position="37"/>
    </location>
</feature>
<dbReference type="PANTHER" id="PTHR30043:SF1">
    <property type="entry name" value="ABC TRANSPORT SYSTEM PERMEASE PROTEIN P69"/>
    <property type="match status" value="1"/>
</dbReference>
<feature type="transmembrane region" description="Helical" evidence="7">
    <location>
        <begin position="206"/>
        <end position="228"/>
    </location>
</feature>
<keyword evidence="2 7" id="KW-0813">Transport</keyword>
<dbReference type="InterPro" id="IPR000515">
    <property type="entry name" value="MetI-like"/>
</dbReference>
<dbReference type="PANTHER" id="PTHR30043">
    <property type="entry name" value="PHOSPHONATES TRANSPORT SYSTEM PERMEASE PROTEIN"/>
    <property type="match status" value="1"/>
</dbReference>
<dbReference type="AlphaFoldDB" id="A0A518ETX7"/>
<gene>
    <name evidence="9" type="primary">phnE_2</name>
    <name evidence="9" type="ORF">Poly30_30650</name>
</gene>
<dbReference type="GO" id="GO:0055085">
    <property type="term" value="P:transmembrane transport"/>
    <property type="evidence" value="ECO:0007669"/>
    <property type="project" value="InterPro"/>
</dbReference>
<dbReference type="RefSeq" id="WP_145198658.1">
    <property type="nucleotide sequence ID" value="NZ_CP036434.1"/>
</dbReference>
<keyword evidence="10" id="KW-1185">Reference proteome</keyword>
<dbReference type="Gene3D" id="1.10.3720.10">
    <property type="entry name" value="MetI-like"/>
    <property type="match status" value="1"/>
</dbReference>
<keyword evidence="4 7" id="KW-0812">Transmembrane</keyword>
<feature type="transmembrane region" description="Helical" evidence="7">
    <location>
        <begin position="164"/>
        <end position="185"/>
    </location>
</feature>
<sequence>MSAKDVERLRRARERSPFLRWTAAVLAGTALLAWVGGTVDATDLFQSRRADNLVRFLSVDAMPPAVRDAAGAEKLGALWAWARDLVASRYLSAAAATLAVAIVAAILASFAGACLAPLTARSGPGASSRPRRAVSFLARLGCVLCRAVPEYMLAFLLGALLPSAAWACILALAIHNGGILGRLYGETLENADQRAARAWHLAGAGRLVATVGALFPAVLPRFLTYFFYRLETCVRESTVLGMLGFVSLGHWIVQARAAGHYDEMLLAFGMGAIIVLSADLASWIARRAVRDAS</sequence>
<comment type="similarity">
    <text evidence="7">Belongs to the binding-protein-dependent transport system permease family.</text>
</comment>
<evidence type="ECO:0000313" key="9">
    <source>
        <dbReference type="EMBL" id="QDV07539.1"/>
    </source>
</evidence>
<evidence type="ECO:0000256" key="4">
    <source>
        <dbReference type="ARBA" id="ARBA00022692"/>
    </source>
</evidence>
<organism evidence="9 10">
    <name type="scientific">Saltatorellus ferox</name>
    <dbReference type="NCBI Taxonomy" id="2528018"/>
    <lineage>
        <taxon>Bacteria</taxon>
        <taxon>Pseudomonadati</taxon>
        <taxon>Planctomycetota</taxon>
        <taxon>Planctomycetia</taxon>
        <taxon>Planctomycetia incertae sedis</taxon>
        <taxon>Saltatorellus</taxon>
    </lineage>
</organism>
<dbReference type="PROSITE" id="PS50928">
    <property type="entry name" value="ABC_TM1"/>
    <property type="match status" value="1"/>
</dbReference>
<evidence type="ECO:0000256" key="6">
    <source>
        <dbReference type="ARBA" id="ARBA00023136"/>
    </source>
</evidence>
<evidence type="ECO:0000256" key="7">
    <source>
        <dbReference type="RuleBase" id="RU363032"/>
    </source>
</evidence>
<keyword evidence="5 7" id="KW-1133">Transmembrane helix</keyword>
<evidence type="ECO:0000256" key="3">
    <source>
        <dbReference type="ARBA" id="ARBA00022475"/>
    </source>
</evidence>
<dbReference type="Pfam" id="PF00528">
    <property type="entry name" value="BPD_transp_1"/>
    <property type="match status" value="1"/>
</dbReference>
<comment type="subcellular location">
    <subcellularLocation>
        <location evidence="1 7">Cell membrane</location>
        <topology evidence="1 7">Multi-pass membrane protein</topology>
    </subcellularLocation>
</comment>
<reference evidence="9 10" key="1">
    <citation type="submission" date="2019-02" db="EMBL/GenBank/DDBJ databases">
        <title>Deep-cultivation of Planctomycetes and their phenomic and genomic characterization uncovers novel biology.</title>
        <authorList>
            <person name="Wiegand S."/>
            <person name="Jogler M."/>
            <person name="Boedeker C."/>
            <person name="Pinto D."/>
            <person name="Vollmers J."/>
            <person name="Rivas-Marin E."/>
            <person name="Kohn T."/>
            <person name="Peeters S.H."/>
            <person name="Heuer A."/>
            <person name="Rast P."/>
            <person name="Oberbeckmann S."/>
            <person name="Bunk B."/>
            <person name="Jeske O."/>
            <person name="Meyerdierks A."/>
            <person name="Storesund J.E."/>
            <person name="Kallscheuer N."/>
            <person name="Luecker S."/>
            <person name="Lage O.M."/>
            <person name="Pohl T."/>
            <person name="Merkel B.J."/>
            <person name="Hornburger P."/>
            <person name="Mueller R.-W."/>
            <person name="Bruemmer F."/>
            <person name="Labrenz M."/>
            <person name="Spormann A.M."/>
            <person name="Op den Camp H."/>
            <person name="Overmann J."/>
            <person name="Amann R."/>
            <person name="Jetten M.S.M."/>
            <person name="Mascher T."/>
            <person name="Medema M.H."/>
            <person name="Devos D.P."/>
            <person name="Kaster A.-K."/>
            <person name="Ovreas L."/>
            <person name="Rohde M."/>
            <person name="Galperin M.Y."/>
            <person name="Jogler C."/>
        </authorList>
    </citation>
    <scope>NUCLEOTIDE SEQUENCE [LARGE SCALE GENOMIC DNA]</scope>
    <source>
        <strain evidence="9 10">Poly30</strain>
    </source>
</reference>
<dbReference type="OrthoDB" id="8557224at2"/>
<feature type="transmembrane region" description="Helical" evidence="7">
    <location>
        <begin position="265"/>
        <end position="285"/>
    </location>
</feature>
<evidence type="ECO:0000259" key="8">
    <source>
        <dbReference type="PROSITE" id="PS50928"/>
    </source>
</evidence>
<dbReference type="SUPFAM" id="SSF161098">
    <property type="entry name" value="MetI-like"/>
    <property type="match status" value="1"/>
</dbReference>
<evidence type="ECO:0000313" key="10">
    <source>
        <dbReference type="Proteomes" id="UP000320390"/>
    </source>
</evidence>
<feature type="transmembrane region" description="Helical" evidence="7">
    <location>
        <begin position="234"/>
        <end position="253"/>
    </location>
</feature>
<keyword evidence="6 7" id="KW-0472">Membrane</keyword>
<evidence type="ECO:0000256" key="5">
    <source>
        <dbReference type="ARBA" id="ARBA00022989"/>
    </source>
</evidence>
<keyword evidence="3" id="KW-1003">Cell membrane</keyword>
<feature type="domain" description="ABC transmembrane type-1" evidence="8">
    <location>
        <begin position="94"/>
        <end position="285"/>
    </location>
</feature>
<dbReference type="GO" id="GO:0005886">
    <property type="term" value="C:plasma membrane"/>
    <property type="evidence" value="ECO:0007669"/>
    <property type="project" value="UniProtKB-SubCell"/>
</dbReference>
<evidence type="ECO:0000256" key="1">
    <source>
        <dbReference type="ARBA" id="ARBA00004651"/>
    </source>
</evidence>
<accession>A0A518ETX7</accession>
<evidence type="ECO:0000256" key="2">
    <source>
        <dbReference type="ARBA" id="ARBA00022448"/>
    </source>
</evidence>
<dbReference type="EMBL" id="CP036434">
    <property type="protein sequence ID" value="QDV07539.1"/>
    <property type="molecule type" value="Genomic_DNA"/>
</dbReference>
<dbReference type="Proteomes" id="UP000320390">
    <property type="component" value="Chromosome"/>
</dbReference>
<proteinExistence type="inferred from homology"/>
<protein>
    <submittedName>
        <fullName evidence="9">Phosphate-import permease protein PhnE</fullName>
    </submittedName>
</protein>
<dbReference type="InterPro" id="IPR035906">
    <property type="entry name" value="MetI-like_sf"/>
</dbReference>
<feature type="transmembrane region" description="Helical" evidence="7">
    <location>
        <begin position="90"/>
        <end position="115"/>
    </location>
</feature>